<evidence type="ECO:0000313" key="1">
    <source>
        <dbReference type="EMBL" id="KGA43633.1"/>
    </source>
</evidence>
<evidence type="ECO:0000313" key="2">
    <source>
        <dbReference type="Proteomes" id="UP000029430"/>
    </source>
</evidence>
<keyword evidence="2" id="KW-1185">Reference proteome</keyword>
<dbReference type="Proteomes" id="UP000029430">
    <property type="component" value="Unassembled WGS sequence"/>
</dbReference>
<accession>A0ABR4VWJ7</accession>
<proteinExistence type="predicted"/>
<comment type="caution">
    <text evidence="1">The sequence shown here is derived from an EMBL/GenBank/DDBJ whole genome shotgun (WGS) entry which is preliminary data.</text>
</comment>
<name>A0ABR4VWJ7_YERFR</name>
<organism evidence="1 2">
    <name type="scientific">Yersinia frederiksenii ATCC 33641</name>
    <dbReference type="NCBI Taxonomy" id="349966"/>
    <lineage>
        <taxon>Bacteria</taxon>
        <taxon>Pseudomonadati</taxon>
        <taxon>Pseudomonadota</taxon>
        <taxon>Gammaproteobacteria</taxon>
        <taxon>Enterobacterales</taxon>
        <taxon>Yersiniaceae</taxon>
        <taxon>Yersinia</taxon>
    </lineage>
</organism>
<dbReference type="EMBL" id="JPPS01000010">
    <property type="protein sequence ID" value="KGA43633.1"/>
    <property type="molecule type" value="Genomic_DNA"/>
</dbReference>
<gene>
    <name evidence="1" type="ORF">DJ58_4319</name>
</gene>
<reference evidence="1 2" key="1">
    <citation type="submission" date="2014-07" db="EMBL/GenBank/DDBJ databases">
        <authorList>
            <person name="Bishop-Lilly K.A."/>
            <person name="Broomall S.M."/>
            <person name="Chain P.S."/>
            <person name="Chertkov O."/>
            <person name="Coyne S.R."/>
            <person name="Daligault H.E."/>
            <person name="Davenport K.W."/>
            <person name="Erkkila T."/>
            <person name="Frey K.G."/>
            <person name="Gibbons H.S."/>
            <person name="Gu W."/>
            <person name="Jaissle J."/>
            <person name="Johnson S.L."/>
            <person name="Koroleva G.I."/>
            <person name="Ladner J.T."/>
            <person name="Lo C.-C."/>
            <person name="Minogue T.D."/>
            <person name="Munk C."/>
            <person name="Palacios G.F."/>
            <person name="Redden C.L."/>
            <person name="Rosenzweig C.N."/>
            <person name="Scholz M.B."/>
            <person name="Teshima H."/>
            <person name="Xu Y."/>
        </authorList>
    </citation>
    <scope>NUCLEOTIDE SEQUENCE [LARGE SCALE GENOMIC DNA]</scope>
    <source>
        <strain evidence="1 2">ATCC 33641</strain>
    </source>
</reference>
<protein>
    <submittedName>
        <fullName evidence="1">Uncharacterized protein</fullName>
    </submittedName>
</protein>
<sequence>MLQGLSTTKATLWCVNVHAAFGQHLLQFTIANTVFTIPTDGPQDDIASKVSAFERIYGKSL</sequence>